<organism evidence="1 2">
    <name type="scientific">Crucibulum laeve</name>
    <dbReference type="NCBI Taxonomy" id="68775"/>
    <lineage>
        <taxon>Eukaryota</taxon>
        <taxon>Fungi</taxon>
        <taxon>Dikarya</taxon>
        <taxon>Basidiomycota</taxon>
        <taxon>Agaricomycotina</taxon>
        <taxon>Agaricomycetes</taxon>
        <taxon>Agaricomycetidae</taxon>
        <taxon>Agaricales</taxon>
        <taxon>Agaricineae</taxon>
        <taxon>Nidulariaceae</taxon>
        <taxon>Crucibulum</taxon>
    </lineage>
</organism>
<dbReference type="EMBL" id="ML213651">
    <property type="protein sequence ID" value="TFK33292.1"/>
    <property type="molecule type" value="Genomic_DNA"/>
</dbReference>
<evidence type="ECO:0000313" key="1">
    <source>
        <dbReference type="EMBL" id="TFK33292.1"/>
    </source>
</evidence>
<gene>
    <name evidence="1" type="ORF">BDQ12DRAFT_727923</name>
</gene>
<proteinExistence type="predicted"/>
<protein>
    <submittedName>
        <fullName evidence="1">Uncharacterized protein</fullName>
    </submittedName>
</protein>
<dbReference type="OrthoDB" id="3006414at2759"/>
<sequence length="277" mass="31157">MSAIIPVICFGPNPETFYVGCGVRYYAPNMPPSILNSLNKFPAIQIKWMSMDCEGQGWAIRDTYKNATEYATCIPQDIIDKLNKGADFLTFGPNKGNWFTCAPGGIWNGNMEDEMISHLNEIKVLTPNFDQVIDGILFGKGTTLIFAYKGGFGYYTDNEAEGSKLEKVLDEYIYRDPPWTIMRGSSLCLYDIEYYFLKFKDPQSNNIEMRWSLPTTMLEKLGELRTEALTPESQLAIQQHESIHMAAALNRFNLAVATGNALNNVMVAGSGSGYYRY</sequence>
<keyword evidence="2" id="KW-1185">Reference proteome</keyword>
<accession>A0A5C3LKW8</accession>
<dbReference type="AlphaFoldDB" id="A0A5C3LKW8"/>
<dbReference type="Proteomes" id="UP000308652">
    <property type="component" value="Unassembled WGS sequence"/>
</dbReference>
<evidence type="ECO:0000313" key="2">
    <source>
        <dbReference type="Proteomes" id="UP000308652"/>
    </source>
</evidence>
<name>A0A5C3LKW8_9AGAR</name>
<reference evidence="1 2" key="1">
    <citation type="journal article" date="2019" name="Nat. Ecol. Evol.">
        <title>Megaphylogeny resolves global patterns of mushroom evolution.</title>
        <authorList>
            <person name="Varga T."/>
            <person name="Krizsan K."/>
            <person name="Foldi C."/>
            <person name="Dima B."/>
            <person name="Sanchez-Garcia M."/>
            <person name="Sanchez-Ramirez S."/>
            <person name="Szollosi G.J."/>
            <person name="Szarkandi J.G."/>
            <person name="Papp V."/>
            <person name="Albert L."/>
            <person name="Andreopoulos W."/>
            <person name="Angelini C."/>
            <person name="Antonin V."/>
            <person name="Barry K.W."/>
            <person name="Bougher N.L."/>
            <person name="Buchanan P."/>
            <person name="Buyck B."/>
            <person name="Bense V."/>
            <person name="Catcheside P."/>
            <person name="Chovatia M."/>
            <person name="Cooper J."/>
            <person name="Damon W."/>
            <person name="Desjardin D."/>
            <person name="Finy P."/>
            <person name="Geml J."/>
            <person name="Haridas S."/>
            <person name="Hughes K."/>
            <person name="Justo A."/>
            <person name="Karasinski D."/>
            <person name="Kautmanova I."/>
            <person name="Kiss B."/>
            <person name="Kocsube S."/>
            <person name="Kotiranta H."/>
            <person name="LaButti K.M."/>
            <person name="Lechner B.E."/>
            <person name="Liimatainen K."/>
            <person name="Lipzen A."/>
            <person name="Lukacs Z."/>
            <person name="Mihaltcheva S."/>
            <person name="Morgado L.N."/>
            <person name="Niskanen T."/>
            <person name="Noordeloos M.E."/>
            <person name="Ohm R.A."/>
            <person name="Ortiz-Santana B."/>
            <person name="Ovrebo C."/>
            <person name="Racz N."/>
            <person name="Riley R."/>
            <person name="Savchenko A."/>
            <person name="Shiryaev A."/>
            <person name="Soop K."/>
            <person name="Spirin V."/>
            <person name="Szebenyi C."/>
            <person name="Tomsovsky M."/>
            <person name="Tulloss R.E."/>
            <person name="Uehling J."/>
            <person name="Grigoriev I.V."/>
            <person name="Vagvolgyi C."/>
            <person name="Papp T."/>
            <person name="Martin F.M."/>
            <person name="Miettinen O."/>
            <person name="Hibbett D.S."/>
            <person name="Nagy L.G."/>
        </authorList>
    </citation>
    <scope>NUCLEOTIDE SEQUENCE [LARGE SCALE GENOMIC DNA]</scope>
    <source>
        <strain evidence="1 2">CBS 166.37</strain>
    </source>
</reference>